<dbReference type="CDD" id="cd00077">
    <property type="entry name" value="HDc"/>
    <property type="match status" value="1"/>
</dbReference>
<dbReference type="SUPFAM" id="SSF109604">
    <property type="entry name" value="HD-domain/PDEase-like"/>
    <property type="match status" value="1"/>
</dbReference>
<dbReference type="InterPro" id="IPR006261">
    <property type="entry name" value="dGTPase"/>
</dbReference>
<dbReference type="InterPro" id="IPR003607">
    <property type="entry name" value="HD/PDEase_dom"/>
</dbReference>
<dbReference type="RefSeq" id="WP_093959928.1">
    <property type="nucleotide sequence ID" value="NZ_NEWD01000007.1"/>
</dbReference>
<dbReference type="GO" id="GO:0008832">
    <property type="term" value="F:dGTPase activity"/>
    <property type="evidence" value="ECO:0007669"/>
    <property type="project" value="TreeGrafter"/>
</dbReference>
<dbReference type="Pfam" id="PF01966">
    <property type="entry name" value="HD"/>
    <property type="match status" value="1"/>
</dbReference>
<gene>
    <name evidence="3" type="ORF">Tam10B_0742</name>
</gene>
<evidence type="ECO:0000313" key="3">
    <source>
        <dbReference type="EMBL" id="OXN00787.1"/>
    </source>
</evidence>
<dbReference type="OrthoDB" id="9803619at2"/>
<evidence type="ECO:0000259" key="2">
    <source>
        <dbReference type="PROSITE" id="PS51831"/>
    </source>
</evidence>
<protein>
    <submittedName>
        <fullName evidence="3">Deoxyguanosinetriphosphate triphosphohydrolase</fullName>
    </submittedName>
</protein>
<dbReference type="Gene3D" id="1.10.3210.10">
    <property type="entry name" value="Hypothetical protein af1432"/>
    <property type="match status" value="1"/>
</dbReference>
<sequence length="451" mass="49642">MGIGGVDDLTKACAARTFDDGYTAFDRERWAVEPPKTSTRTAFQRDRARVIHSSAFRRLGAKTQVLVAGSDDFARTRLTHTLEVAQIGRQIAESLGSNPDVVDCACLAHDLGHPPFGHNGERALASLAGGIGGFEGNAQTLRLLTRLEPKFFLPDGRSAGVNLTRTSLDAAVKYPWTAADAPLRADGTRSPKFCVYPDDLPMFQWLKRDNPHCVKPTTTAKPVECQIMDLSDDIAYSVHDVEDGIVCGSINPTLLHDGHVIDAIVESARQWYGETWDGDGLVRAFDRLRAAGMLPERFDGSRRSLAVLKNLTSAQIGRFADSVERATRERHGSGPLTRYHASLVIPEETAYEITALKGVAVHFVMAPHENDAMHRRQRRIIEELVDALMDGTTTADGGRSPSPLLEPVFLDDWRRASDDNERLRVAIDQVASLTDTSAMTLHRRLHGMERG</sequence>
<dbReference type="InterPro" id="IPR050135">
    <property type="entry name" value="dGTPase-like"/>
</dbReference>
<organism evidence="3 4">
    <name type="scientific">Bifidobacterium vansinderenii</name>
    <dbReference type="NCBI Taxonomy" id="1984871"/>
    <lineage>
        <taxon>Bacteria</taxon>
        <taxon>Bacillati</taxon>
        <taxon>Actinomycetota</taxon>
        <taxon>Actinomycetes</taxon>
        <taxon>Bifidobacteriales</taxon>
        <taxon>Bifidobacteriaceae</taxon>
        <taxon>Bifidobacterium</taxon>
    </lineage>
</organism>
<dbReference type="AlphaFoldDB" id="A0A229VYU9"/>
<dbReference type="InterPro" id="IPR006674">
    <property type="entry name" value="HD_domain"/>
</dbReference>
<dbReference type="NCBIfam" id="NF002829">
    <property type="entry name" value="PRK03007.1"/>
    <property type="match status" value="1"/>
</dbReference>
<dbReference type="Pfam" id="PF13286">
    <property type="entry name" value="HD_assoc"/>
    <property type="match status" value="1"/>
</dbReference>
<dbReference type="SMART" id="SM00471">
    <property type="entry name" value="HDc"/>
    <property type="match status" value="1"/>
</dbReference>
<comment type="caution">
    <text evidence="3">The sequence shown here is derived from an EMBL/GenBank/DDBJ whole genome shotgun (WGS) entry which is preliminary data.</text>
</comment>
<name>A0A229VYU9_9BIFI</name>
<evidence type="ECO:0000313" key="4">
    <source>
        <dbReference type="Proteomes" id="UP000215433"/>
    </source>
</evidence>
<dbReference type="NCBIfam" id="TIGR01353">
    <property type="entry name" value="dGTP_triPase"/>
    <property type="match status" value="1"/>
</dbReference>
<dbReference type="PANTHER" id="PTHR11373">
    <property type="entry name" value="DEOXYNUCLEOSIDE TRIPHOSPHATE TRIPHOSPHOHYDROLASE"/>
    <property type="match status" value="1"/>
</dbReference>
<dbReference type="PROSITE" id="PS51831">
    <property type="entry name" value="HD"/>
    <property type="match status" value="1"/>
</dbReference>
<dbReference type="InterPro" id="IPR026875">
    <property type="entry name" value="PHydrolase_assoc_dom"/>
</dbReference>
<proteinExistence type="predicted"/>
<accession>A0A229VYU9</accession>
<dbReference type="PANTHER" id="PTHR11373:SF32">
    <property type="entry name" value="DEOXYGUANOSINETRIPHOSPHATE TRIPHOSPHOHYDROLASE"/>
    <property type="match status" value="1"/>
</dbReference>
<feature type="domain" description="HD" evidence="2">
    <location>
        <begin position="77"/>
        <end position="237"/>
    </location>
</feature>
<dbReference type="EMBL" id="NEWD01000007">
    <property type="protein sequence ID" value="OXN00787.1"/>
    <property type="molecule type" value="Genomic_DNA"/>
</dbReference>
<dbReference type="Proteomes" id="UP000215433">
    <property type="component" value="Unassembled WGS sequence"/>
</dbReference>
<dbReference type="GO" id="GO:0006203">
    <property type="term" value="P:dGTP catabolic process"/>
    <property type="evidence" value="ECO:0007669"/>
    <property type="project" value="TreeGrafter"/>
</dbReference>
<keyword evidence="1 3" id="KW-0378">Hydrolase</keyword>
<reference evidence="3 4" key="1">
    <citation type="submission" date="2017-05" db="EMBL/GenBank/DDBJ databases">
        <title>Bifidobacterium vansinderenii sp. nov.</title>
        <authorList>
            <person name="Lugli G.A."/>
            <person name="Duranti S."/>
            <person name="Mangifesta M."/>
        </authorList>
    </citation>
    <scope>NUCLEOTIDE SEQUENCE [LARGE SCALE GENOMIC DNA]</scope>
    <source>
        <strain evidence="3 4">Tam10B</strain>
    </source>
</reference>
<keyword evidence="4" id="KW-1185">Reference proteome</keyword>
<evidence type="ECO:0000256" key="1">
    <source>
        <dbReference type="ARBA" id="ARBA00022801"/>
    </source>
</evidence>